<evidence type="ECO:0000313" key="2">
    <source>
        <dbReference type="EMBL" id="MCQ8129681.1"/>
    </source>
</evidence>
<reference evidence="2 3" key="1">
    <citation type="submission" date="2022-07" db="EMBL/GenBank/DDBJ databases">
        <title>Methylomonas rivi sp. nov., Methylomonas rosea sp. nov., Methylomonas aureus sp. nov. and Methylomonas subterranea sp. nov., four novel methanotrophs isolated from a freshwater creek and the deep terrestrial subsurface.</title>
        <authorList>
            <person name="Abin C."/>
            <person name="Sankaranarayanan K."/>
            <person name="Garner C."/>
            <person name="Sindelar R."/>
            <person name="Kotary K."/>
            <person name="Garner R."/>
            <person name="Barclay S."/>
            <person name="Lawson P."/>
            <person name="Krumholz L."/>
        </authorList>
    </citation>
    <scope>NUCLEOTIDE SEQUENCE [LARGE SCALE GENOMIC DNA]</scope>
    <source>
        <strain evidence="2 3">WSC-6</strain>
    </source>
</reference>
<name>A0ABT1U9D1_9GAMM</name>
<feature type="coiled-coil region" evidence="1">
    <location>
        <begin position="620"/>
        <end position="704"/>
    </location>
</feature>
<accession>A0ABT1U9D1</accession>
<dbReference type="Pfam" id="PF12128">
    <property type="entry name" value="DUF3584"/>
    <property type="match status" value="1"/>
</dbReference>
<keyword evidence="2" id="KW-0067">ATP-binding</keyword>
<dbReference type="InterPro" id="IPR021979">
    <property type="entry name" value="DUF3584"/>
</dbReference>
<feature type="coiled-coil region" evidence="1">
    <location>
        <begin position="245"/>
        <end position="381"/>
    </location>
</feature>
<feature type="coiled-coil region" evidence="1">
    <location>
        <begin position="814"/>
        <end position="859"/>
    </location>
</feature>
<keyword evidence="2" id="KW-0547">Nucleotide-binding</keyword>
<keyword evidence="3" id="KW-1185">Reference proteome</keyword>
<evidence type="ECO:0000313" key="3">
    <source>
        <dbReference type="Proteomes" id="UP001524586"/>
    </source>
</evidence>
<dbReference type="RefSeq" id="WP_256616114.1">
    <property type="nucleotide sequence ID" value="NZ_JANIBK010000089.1"/>
</dbReference>
<dbReference type="GO" id="GO:0005524">
    <property type="term" value="F:ATP binding"/>
    <property type="evidence" value="ECO:0007669"/>
    <property type="project" value="UniProtKB-KW"/>
</dbReference>
<dbReference type="CDD" id="cd06503">
    <property type="entry name" value="ATP-synt_Fo_b"/>
    <property type="match status" value="1"/>
</dbReference>
<protein>
    <submittedName>
        <fullName evidence="2">ATP-binding protein</fullName>
    </submittedName>
</protein>
<dbReference type="Proteomes" id="UP001524586">
    <property type="component" value="Unassembled WGS sequence"/>
</dbReference>
<gene>
    <name evidence="2" type="ORF">NP596_14550</name>
</gene>
<sequence>MPHYYRLQKIILIDSFWPGKTVLLKLDGHTNLSGTNGAGKTTFLRLMQLFWGERPSNIVAGSGSKKGFLDYYLPHSGSYLVYEYQRPHGQICHVMVQSNEGRAAKYKFIDAPYQQSFYIAETGYSRDALSIERLYRPYEASRFLAVDDYCSVIQCHQLTGGKKDLRLLQNRYAMAASPINHIEKVIGCVIEKIGDFDVIKQMLIDISRGKLSQSFLQNEDEQLPFQLNKQHIDAWLADLSASREIEAKRADFDRLLQTIAELKQSLKSLSHLHFQARAKHKDCEQETEELKASQAESLRQREQLQQAYQQELEPKTDALMEANGRLTDLRYQIEALEAQKLAFEEQGAESFAIRGAQAEQYAKQQQDIQAELDALEQKTQEIKRFYEKQLIELEHRHETQTQFKRQQASNAELLQSQSLRAADTEFQQRKDSLLQAKEARLHPVKEQRAQFLTEFQIEQNQLKNPTIPAASIELRHKNRDALETAGKASKHAYQAQAEAQTDYQSRLNHYQQTELELKDKKAELWRARERHAECQKRLRPEPGSLQHYLEQEAEGWQQSIGRVIAPELLDHKGLDPQWNAQTGRDFYGLNINLDALADRGYLSADKAGLEQEEIALFETVNRINKEYDDLEAGLQAANKLREQAKSALGQAQQGVKQAENQEENLRSEANALADQIKAETEKAKRQLEQEIARLSADIEACDKTLTGIESEHGQALQNLRNEYLGRKGIIESDCENLLATINEQIELDSERFKLEQRRIQQQLKSDLAESGADDTILTRTKELETIKGKEQVARDYQRKADDYQDWLQKRWHRHPELCRQRDDCQRNIQQLNDEISRLKQDFQRQRAQLNQHITHQEEQLKKNNSLLAQLEQCIEQLRNCPPVCAAGLPEYAPGSLPRLAQDSLKERKHQEREIQTGKQTLIQLFNKHQCSQLAEAWSQALTSAANRSEFFQAEALEIEQPLNDVLQMVGHVKQATTQQIELHAASVNTFYQHLHNFDRAIKSTGSELSKYVSEERYFAALGEITVNIRSKMSDLEYWQALKKFGDHYGQYRDNTDLSGSHDIPVGLVLAMSELTALLPATGVKIKHLSLFDIEFSIFENGQLKRARNSRELKDISSTGLSYLALITFFTGITAMLRKQNPTVVCWPIDELGDLAPENIEAMMNLLAKQNIQILSATPTADRHVLALFKRRYLLTQQKLHEVELPPSKLEQLLNARTDKENDYV</sequence>
<evidence type="ECO:0000256" key="1">
    <source>
        <dbReference type="SAM" id="Coils"/>
    </source>
</evidence>
<organism evidence="2 3">
    <name type="scientific">Methylomonas rivi</name>
    <dbReference type="NCBI Taxonomy" id="2952226"/>
    <lineage>
        <taxon>Bacteria</taxon>
        <taxon>Pseudomonadati</taxon>
        <taxon>Pseudomonadota</taxon>
        <taxon>Gammaproteobacteria</taxon>
        <taxon>Methylococcales</taxon>
        <taxon>Methylococcaceae</taxon>
        <taxon>Methylomonas</taxon>
    </lineage>
</organism>
<dbReference type="EMBL" id="JANIBK010000089">
    <property type="protein sequence ID" value="MCQ8129681.1"/>
    <property type="molecule type" value="Genomic_DNA"/>
</dbReference>
<keyword evidence="1" id="KW-0175">Coiled coil</keyword>
<comment type="caution">
    <text evidence="2">The sequence shown here is derived from an EMBL/GenBank/DDBJ whole genome shotgun (WGS) entry which is preliminary data.</text>
</comment>
<feature type="coiled-coil region" evidence="1">
    <location>
        <begin position="510"/>
        <end position="537"/>
    </location>
</feature>
<proteinExistence type="predicted"/>